<dbReference type="Proteomes" id="UP001202961">
    <property type="component" value="Unassembled WGS sequence"/>
</dbReference>
<dbReference type="PROSITE" id="PS50222">
    <property type="entry name" value="EF_HAND_2"/>
    <property type="match status" value="1"/>
</dbReference>
<evidence type="ECO:0000256" key="1">
    <source>
        <dbReference type="SAM" id="MobiDB-lite"/>
    </source>
</evidence>
<feature type="compositionally biased region" description="Gly residues" evidence="1">
    <location>
        <begin position="147"/>
        <end position="172"/>
    </location>
</feature>
<evidence type="ECO:0000313" key="4">
    <source>
        <dbReference type="Proteomes" id="UP001202961"/>
    </source>
</evidence>
<gene>
    <name evidence="3" type="ORF">NB063_28830</name>
</gene>
<feature type="region of interest" description="Disordered" evidence="1">
    <location>
        <begin position="44"/>
        <end position="107"/>
    </location>
</feature>
<dbReference type="SMART" id="SM00054">
    <property type="entry name" value="EFh"/>
    <property type="match status" value="1"/>
</dbReference>
<accession>A0ABT0UCY5</accession>
<protein>
    <submittedName>
        <fullName evidence="3">EF-hand domain-containing protein</fullName>
    </submittedName>
</protein>
<feature type="domain" description="EF-hand" evidence="2">
    <location>
        <begin position="97"/>
        <end position="132"/>
    </location>
</feature>
<evidence type="ECO:0000313" key="3">
    <source>
        <dbReference type="EMBL" id="MCM2374646.1"/>
    </source>
</evidence>
<organism evidence="3 4">
    <name type="scientific">Aporhodopirellula aestuarii</name>
    <dbReference type="NCBI Taxonomy" id="2950107"/>
    <lineage>
        <taxon>Bacteria</taxon>
        <taxon>Pseudomonadati</taxon>
        <taxon>Planctomycetota</taxon>
        <taxon>Planctomycetia</taxon>
        <taxon>Pirellulales</taxon>
        <taxon>Pirellulaceae</taxon>
        <taxon>Aporhodopirellula</taxon>
    </lineage>
</organism>
<evidence type="ECO:0000259" key="2">
    <source>
        <dbReference type="PROSITE" id="PS50222"/>
    </source>
</evidence>
<feature type="region of interest" description="Disordered" evidence="1">
    <location>
        <begin position="132"/>
        <end position="172"/>
    </location>
</feature>
<dbReference type="Gene3D" id="1.10.238.10">
    <property type="entry name" value="EF-hand"/>
    <property type="match status" value="1"/>
</dbReference>
<dbReference type="RefSeq" id="WP_250932627.1">
    <property type="nucleotide sequence ID" value="NZ_JAMQBK010000095.1"/>
</dbReference>
<dbReference type="InterPro" id="IPR002048">
    <property type="entry name" value="EF_hand_dom"/>
</dbReference>
<reference evidence="3 4" key="1">
    <citation type="journal article" date="2022" name="Syst. Appl. Microbiol.">
        <title>Rhodopirellula aestuarii sp. nov., a novel member of the genus Rhodopirellula isolated from brackish sediments collected in the Tagus River estuary, Portugal.</title>
        <authorList>
            <person name="Vitorino I.R."/>
            <person name="Klimek D."/>
            <person name="Calusinska M."/>
            <person name="Lobo-da-Cunha A."/>
            <person name="Vasconcelos V."/>
            <person name="Lage O.M."/>
        </authorList>
    </citation>
    <scope>NUCLEOTIDE SEQUENCE [LARGE SCALE GENOMIC DNA]</scope>
    <source>
        <strain evidence="3 4">ICT_H3.1</strain>
    </source>
</reference>
<comment type="caution">
    <text evidence="3">The sequence shown here is derived from an EMBL/GenBank/DDBJ whole genome shotgun (WGS) entry which is preliminary data.</text>
</comment>
<dbReference type="PROSITE" id="PS00018">
    <property type="entry name" value="EF_HAND_1"/>
    <property type="match status" value="1"/>
</dbReference>
<keyword evidence="4" id="KW-1185">Reference proteome</keyword>
<proteinExistence type="predicted"/>
<name>A0ABT0UCY5_9BACT</name>
<dbReference type="EMBL" id="JAMQBK010000095">
    <property type="protein sequence ID" value="MCM2374646.1"/>
    <property type="molecule type" value="Genomic_DNA"/>
</dbReference>
<sequence length="172" mass="16744">MKNETIDALQLVDSRRRGFLSKMLVGGAALVSLPAMSTVVLGDDEDTGAASGKGGKGKGGGRGERGEGARGEGGRGQGGRGEGGRGEGKGTGGGRMDPKALAAEMMANFDKDGDNKLSEAELVAALTAFAQQRAAGRGGADGEARGRGGAAGEGKGKGGNAGGGKGKGKGNQ</sequence>
<feature type="compositionally biased region" description="Basic and acidic residues" evidence="1">
    <location>
        <begin position="61"/>
        <end position="73"/>
    </location>
</feature>
<dbReference type="InterPro" id="IPR018247">
    <property type="entry name" value="EF_Hand_1_Ca_BS"/>
</dbReference>
<feature type="compositionally biased region" description="Gly residues" evidence="1">
    <location>
        <begin position="51"/>
        <end position="60"/>
    </location>
</feature>